<dbReference type="PANTHER" id="PTHR30461:SF23">
    <property type="entry name" value="DNA RECOMBINASE-RELATED"/>
    <property type="match status" value="1"/>
</dbReference>
<dbReference type="CDD" id="cd00338">
    <property type="entry name" value="Ser_Recombinase"/>
    <property type="match status" value="1"/>
</dbReference>
<comment type="caution">
    <text evidence="4">The sequence shown here is derived from an EMBL/GenBank/DDBJ whole genome shotgun (WGS) entry which is preliminary data.</text>
</comment>
<reference evidence="4 5" key="1">
    <citation type="submission" date="2020-08" db="EMBL/GenBank/DDBJ databases">
        <title>Genome public.</title>
        <authorList>
            <person name="Liu C."/>
            <person name="Sun Q."/>
        </authorList>
    </citation>
    <scope>NUCLEOTIDE SEQUENCE [LARGE SCALE GENOMIC DNA]</scope>
    <source>
        <strain evidence="4 5">NSJ-27</strain>
    </source>
</reference>
<proteinExistence type="predicted"/>
<feature type="domain" description="Recombinase" evidence="3">
    <location>
        <begin position="174"/>
        <end position="299"/>
    </location>
</feature>
<dbReference type="PANTHER" id="PTHR30461">
    <property type="entry name" value="DNA-INVERTASE FROM LAMBDOID PROPHAGE"/>
    <property type="match status" value="1"/>
</dbReference>
<evidence type="ECO:0000313" key="5">
    <source>
        <dbReference type="Proteomes" id="UP000649151"/>
    </source>
</evidence>
<accession>A0ABR7IRF6</accession>
<evidence type="ECO:0000256" key="1">
    <source>
        <dbReference type="SAM" id="Coils"/>
    </source>
</evidence>
<dbReference type="InterPro" id="IPR050639">
    <property type="entry name" value="SSR_resolvase"/>
</dbReference>
<name>A0ABR7IRF6_9CLOT</name>
<dbReference type="SUPFAM" id="SSF53041">
    <property type="entry name" value="Resolvase-like"/>
    <property type="match status" value="1"/>
</dbReference>
<protein>
    <submittedName>
        <fullName evidence="4">Recombinase family protein</fullName>
    </submittedName>
</protein>
<evidence type="ECO:0000313" key="4">
    <source>
        <dbReference type="EMBL" id="MBC5787721.1"/>
    </source>
</evidence>
<dbReference type="PROSITE" id="PS51737">
    <property type="entry name" value="RECOMBINASE_DNA_BIND"/>
    <property type="match status" value="1"/>
</dbReference>
<dbReference type="Pfam" id="PF00239">
    <property type="entry name" value="Resolvase"/>
    <property type="match status" value="1"/>
</dbReference>
<dbReference type="InterPro" id="IPR011109">
    <property type="entry name" value="DNA_bind_recombinase_dom"/>
</dbReference>
<feature type="coiled-coil region" evidence="1">
    <location>
        <begin position="380"/>
        <end position="407"/>
    </location>
</feature>
<dbReference type="PROSITE" id="PS51736">
    <property type="entry name" value="RECOMBINASES_3"/>
    <property type="match status" value="1"/>
</dbReference>
<feature type="domain" description="Resolvase/invertase-type recombinase catalytic" evidence="2">
    <location>
        <begin position="18"/>
        <end position="166"/>
    </location>
</feature>
<dbReference type="Pfam" id="PF13408">
    <property type="entry name" value="Zn_ribbon_recom"/>
    <property type="match status" value="1"/>
</dbReference>
<evidence type="ECO:0000259" key="3">
    <source>
        <dbReference type="PROSITE" id="PS51737"/>
    </source>
</evidence>
<dbReference type="Gene3D" id="3.40.50.1390">
    <property type="entry name" value="Resolvase, N-terminal catalytic domain"/>
    <property type="match status" value="1"/>
</dbReference>
<keyword evidence="1" id="KW-0175">Coiled coil</keyword>
<keyword evidence="5" id="KW-1185">Reference proteome</keyword>
<dbReference type="Gene3D" id="3.90.1750.20">
    <property type="entry name" value="Putative Large Serine Recombinase, Chain B, Domain 2"/>
    <property type="match status" value="1"/>
</dbReference>
<gene>
    <name evidence="4" type="ORF">H8Z77_06790</name>
</gene>
<dbReference type="InterPro" id="IPR036162">
    <property type="entry name" value="Resolvase-like_N_sf"/>
</dbReference>
<dbReference type="EMBL" id="JACOQK010000001">
    <property type="protein sequence ID" value="MBC5787721.1"/>
    <property type="molecule type" value="Genomic_DNA"/>
</dbReference>
<dbReference type="InterPro" id="IPR025827">
    <property type="entry name" value="Zn_ribbon_recom_dom"/>
</dbReference>
<dbReference type="InterPro" id="IPR006119">
    <property type="entry name" value="Resolv_N"/>
</dbReference>
<dbReference type="SMART" id="SM00857">
    <property type="entry name" value="Resolvase"/>
    <property type="match status" value="1"/>
</dbReference>
<dbReference type="Pfam" id="PF07508">
    <property type="entry name" value="Recombinase"/>
    <property type="match status" value="1"/>
</dbReference>
<dbReference type="RefSeq" id="WP_186996563.1">
    <property type="nucleotide sequence ID" value="NZ_JACOQK010000001.1"/>
</dbReference>
<organism evidence="4 5">
    <name type="scientific">Clostridium facile</name>
    <dbReference type="NCBI Taxonomy" id="2763035"/>
    <lineage>
        <taxon>Bacteria</taxon>
        <taxon>Bacillati</taxon>
        <taxon>Bacillota</taxon>
        <taxon>Clostridia</taxon>
        <taxon>Eubacteriales</taxon>
        <taxon>Clostridiaceae</taxon>
        <taxon>Clostridium</taxon>
    </lineage>
</organism>
<evidence type="ECO:0000259" key="2">
    <source>
        <dbReference type="PROSITE" id="PS51736"/>
    </source>
</evidence>
<dbReference type="InterPro" id="IPR038109">
    <property type="entry name" value="DNA_bind_recomb_sf"/>
</dbReference>
<sequence length="519" mass="59642">MATITEIAGTKQQKKILRTAAYCRVSSDSLDQLHSFAAQVQHYTKAISQNPSMELADIYADEGLTGIKTDKRDDFNRLIADCRKGKIDRVLTKSVSRFARNTVDSLIYARMLKEYGVSILFEKENIDTAYMYSELLLALSGAQAQEESISISKNMRWSVERRMKSGTYLSSSTPYGYKLEEGEFKVVETEAEIVRLIFKSYLSGMGKKAIADMLNRMDAPKRFGYTTWRISTINYILSNERYIGDALFQKRYTTDTLPFKLKVNRGQKPQYYVEDMNPPIITKEVFEAAQKLKAKSTTEERFSVQERPLREKIKCGCGHIYKPITVNGKIYWECRMHNFDSQKCSSRRIPETDIYEAFITMVNKLRNCYEEILPPAIAQTERLQMKADGLEIRVKQIDKEIADLNNKNLVLARLNSKGILRAAEYSEQSNGIRSMVNGLRSERCRLLREQDDDSILCGLRRLHAVFAELTEPVTAFDETIFQEIVQQITAPSHTSICFHLIGGLNLTEKIPEQRRCRRK</sequence>
<dbReference type="Proteomes" id="UP000649151">
    <property type="component" value="Unassembled WGS sequence"/>
</dbReference>